<keyword evidence="3" id="KW-1185">Reference proteome</keyword>
<evidence type="ECO:0000313" key="3">
    <source>
        <dbReference type="Proteomes" id="UP000289886"/>
    </source>
</evidence>
<organism evidence="2 3">
    <name type="scientific">Acipenser ruthenus</name>
    <name type="common">Sterlet sturgeon</name>
    <dbReference type="NCBI Taxonomy" id="7906"/>
    <lineage>
        <taxon>Eukaryota</taxon>
        <taxon>Metazoa</taxon>
        <taxon>Chordata</taxon>
        <taxon>Craniata</taxon>
        <taxon>Vertebrata</taxon>
        <taxon>Euteleostomi</taxon>
        <taxon>Actinopterygii</taxon>
        <taxon>Chondrostei</taxon>
        <taxon>Acipenseriformes</taxon>
        <taxon>Acipenseridae</taxon>
        <taxon>Acipenser</taxon>
    </lineage>
</organism>
<sequence length="86" mass="9430">MSFRQKHTSTTGSSGSKEVILKTPERSDATGDSKKTPVHRKEPDPDTHKLMKDLKADVSEMRKITAIEATIEGASGATSMEKTERL</sequence>
<evidence type="ECO:0000256" key="1">
    <source>
        <dbReference type="SAM" id="MobiDB-lite"/>
    </source>
</evidence>
<gene>
    <name evidence="2" type="ORF">EOD39_20368</name>
</gene>
<protein>
    <submittedName>
        <fullName evidence="2">Uncharacterized protein</fullName>
    </submittedName>
</protein>
<accession>A0A444TYI1</accession>
<name>A0A444TYI1_ACIRT</name>
<feature type="region of interest" description="Disordered" evidence="1">
    <location>
        <begin position="1"/>
        <end position="48"/>
    </location>
</feature>
<evidence type="ECO:0000313" key="2">
    <source>
        <dbReference type="EMBL" id="RXM27942.1"/>
    </source>
</evidence>
<dbReference type="EMBL" id="SCEB01215742">
    <property type="protein sequence ID" value="RXM27942.1"/>
    <property type="molecule type" value="Genomic_DNA"/>
</dbReference>
<feature type="compositionally biased region" description="Basic and acidic residues" evidence="1">
    <location>
        <begin position="19"/>
        <end position="48"/>
    </location>
</feature>
<reference evidence="2 3" key="1">
    <citation type="submission" date="2019-01" db="EMBL/GenBank/DDBJ databases">
        <title>Draft Genome and Complete Hox-Cluster Characterization of the Sterlet Sturgeon (Acipenser ruthenus).</title>
        <authorList>
            <person name="Wei Q."/>
        </authorList>
    </citation>
    <scope>NUCLEOTIDE SEQUENCE [LARGE SCALE GENOMIC DNA]</scope>
    <source>
        <strain evidence="2">WHYD16114868_AA</strain>
        <tissue evidence="2">Blood</tissue>
    </source>
</reference>
<dbReference type="Proteomes" id="UP000289886">
    <property type="component" value="Unassembled WGS sequence"/>
</dbReference>
<comment type="caution">
    <text evidence="2">The sequence shown here is derived from an EMBL/GenBank/DDBJ whole genome shotgun (WGS) entry which is preliminary data.</text>
</comment>
<dbReference type="AlphaFoldDB" id="A0A444TYI1"/>
<proteinExistence type="predicted"/>